<evidence type="ECO:0000313" key="2">
    <source>
        <dbReference type="Proteomes" id="UP000597867"/>
    </source>
</evidence>
<organism evidence="1 2">
    <name type="scientific">Dolichospermum flos-aquae LEGE 04289</name>
    <dbReference type="NCBI Taxonomy" id="1828708"/>
    <lineage>
        <taxon>Bacteria</taxon>
        <taxon>Bacillati</taxon>
        <taxon>Cyanobacteriota</taxon>
        <taxon>Cyanophyceae</taxon>
        <taxon>Nostocales</taxon>
        <taxon>Aphanizomenonaceae</taxon>
        <taxon>Dolichospermum</taxon>
    </lineage>
</organism>
<gene>
    <name evidence="1" type="ORF">IQ222_07630</name>
</gene>
<dbReference type="Proteomes" id="UP000597867">
    <property type="component" value="Unassembled WGS sequence"/>
</dbReference>
<comment type="caution">
    <text evidence="1">The sequence shown here is derived from an EMBL/GenBank/DDBJ whole genome shotgun (WGS) entry which is preliminary data.</text>
</comment>
<reference evidence="1" key="1">
    <citation type="submission" date="2020-10" db="EMBL/GenBank/DDBJ databases">
        <authorList>
            <person name="Castelo-Branco R."/>
            <person name="Eusebio N."/>
            <person name="Adriana R."/>
            <person name="Vieira A."/>
            <person name="Brugerolle De Fraissinette N."/>
            <person name="Rezende De Castro R."/>
            <person name="Schneider M.P."/>
            <person name="Vasconcelos V."/>
            <person name="Leao P.N."/>
        </authorList>
    </citation>
    <scope>NUCLEOTIDE SEQUENCE</scope>
    <source>
        <strain evidence="1">LEGE 04289</strain>
    </source>
</reference>
<accession>A0ACC5Q179</accession>
<dbReference type="EMBL" id="JADEWF010000019">
    <property type="protein sequence ID" value="MBE9218659.1"/>
    <property type="molecule type" value="Genomic_DNA"/>
</dbReference>
<evidence type="ECO:0000313" key="1">
    <source>
        <dbReference type="EMBL" id="MBE9218659.1"/>
    </source>
</evidence>
<keyword evidence="2" id="KW-1185">Reference proteome</keyword>
<protein>
    <submittedName>
        <fullName evidence="1">NUDIX hydrolase</fullName>
    </submittedName>
</protein>
<name>A0ACC5Q179_DOLFA</name>
<keyword evidence="1" id="KW-0378">Hydrolase</keyword>
<sequence>MNNLQKWQILSSKMVINEPMCQIRQDQIELPNGKIIDDYFISIKPDVAIILPITKNQEIIFVRQYRHAIGEFVMELPAGRFDVNTENPESAAVRELREETGYWAENVRKIATLYDKPSKDTNQIHLFLAENVVKVGEQQNLDITEEIEVILISIDSVFKCIAEGEISVTGTIAALFLGLSNRSSILPNTI</sequence>
<proteinExistence type="predicted"/>